<reference evidence="3 4" key="1">
    <citation type="journal article" date="2024" name="Nat. Commun.">
        <title>Phylogenomics reveals the evolutionary origins of lichenization in chlorophyte algae.</title>
        <authorList>
            <person name="Puginier C."/>
            <person name="Libourel C."/>
            <person name="Otte J."/>
            <person name="Skaloud P."/>
            <person name="Haon M."/>
            <person name="Grisel S."/>
            <person name="Petersen M."/>
            <person name="Berrin J.G."/>
            <person name="Delaux P.M."/>
            <person name="Dal Grande F."/>
            <person name="Keller J."/>
        </authorList>
    </citation>
    <scope>NUCLEOTIDE SEQUENCE [LARGE SCALE GENOMIC DNA]</scope>
    <source>
        <strain evidence="3 4">SAG 2043</strain>
    </source>
</reference>
<gene>
    <name evidence="3" type="ORF">WJX72_005466</name>
</gene>
<feature type="coiled-coil region" evidence="1">
    <location>
        <begin position="70"/>
        <end position="111"/>
    </location>
</feature>
<sequence>MIPKQRSRSHPVDEAQLAEVAAVADLPTKPNTPAAGPAPCLNGGQRARDAKLQQQLWAEQAAAATAIAQQRALELKVAKAEADALALQNKLAAAEEERDRLARECSAMVAAQLRLRQAGLVDSIYTQFDCDLPTSCYAQHARCAPHTSHFALIGQ</sequence>
<proteinExistence type="predicted"/>
<dbReference type="Proteomes" id="UP001489004">
    <property type="component" value="Unassembled WGS sequence"/>
</dbReference>
<dbReference type="AlphaFoldDB" id="A0AAW1Q0U9"/>
<evidence type="ECO:0000313" key="3">
    <source>
        <dbReference type="EMBL" id="KAK9815544.1"/>
    </source>
</evidence>
<comment type="caution">
    <text evidence="3">The sequence shown here is derived from an EMBL/GenBank/DDBJ whole genome shotgun (WGS) entry which is preliminary data.</text>
</comment>
<dbReference type="EMBL" id="JALJOR010000006">
    <property type="protein sequence ID" value="KAK9815544.1"/>
    <property type="molecule type" value="Genomic_DNA"/>
</dbReference>
<name>A0AAW1Q0U9_9CHLO</name>
<evidence type="ECO:0000313" key="4">
    <source>
        <dbReference type="Proteomes" id="UP001489004"/>
    </source>
</evidence>
<keyword evidence="4" id="KW-1185">Reference proteome</keyword>
<protein>
    <recommendedName>
        <fullName evidence="5">GAGA-binding transcriptional activator</fullName>
    </recommendedName>
</protein>
<keyword evidence="1" id="KW-0175">Coiled coil</keyword>
<organism evidence="3 4">
    <name type="scientific">[Myrmecia] bisecta</name>
    <dbReference type="NCBI Taxonomy" id="41462"/>
    <lineage>
        <taxon>Eukaryota</taxon>
        <taxon>Viridiplantae</taxon>
        <taxon>Chlorophyta</taxon>
        <taxon>core chlorophytes</taxon>
        <taxon>Trebouxiophyceae</taxon>
        <taxon>Trebouxiales</taxon>
        <taxon>Trebouxiaceae</taxon>
        <taxon>Myrmecia</taxon>
    </lineage>
</organism>
<evidence type="ECO:0000256" key="2">
    <source>
        <dbReference type="SAM" id="MobiDB-lite"/>
    </source>
</evidence>
<evidence type="ECO:0000256" key="1">
    <source>
        <dbReference type="SAM" id="Coils"/>
    </source>
</evidence>
<evidence type="ECO:0008006" key="5">
    <source>
        <dbReference type="Google" id="ProtNLM"/>
    </source>
</evidence>
<feature type="region of interest" description="Disordered" evidence="2">
    <location>
        <begin position="25"/>
        <end position="45"/>
    </location>
</feature>
<accession>A0AAW1Q0U9</accession>